<evidence type="ECO:0000313" key="2">
    <source>
        <dbReference type="EMBL" id="KAJ8426886.1"/>
    </source>
</evidence>
<name>A0A9Q1GWV9_9CARY</name>
<feature type="region of interest" description="Disordered" evidence="1">
    <location>
        <begin position="98"/>
        <end position="230"/>
    </location>
</feature>
<sequence length="230" mass="24326">MQFAQATHIPEMVQAVFYAMVINDAARLRLIRRETGESLVSDLWKLRWGVIEAWLLGDVLEGLAGPQAEGRHSQFPSLPAFIDGRVVAGVPERINVRRMAKTKSTRRIRSPDELLAKSTQGNPCSAPSSSKPGAEVASTSSSSTSGEASSSSSSDSSSRSSSSEGVSTSSSSPEGPSTPGESVLKRKGRAPEGLVAEIVVEGPEFPEAPTCSDLQDGSGSHFPIQRSSLR</sequence>
<gene>
    <name evidence="2" type="ORF">Cgig2_002734</name>
</gene>
<dbReference type="EMBL" id="JAKOGI010001226">
    <property type="protein sequence ID" value="KAJ8426886.1"/>
    <property type="molecule type" value="Genomic_DNA"/>
</dbReference>
<protein>
    <submittedName>
        <fullName evidence="2">Uncharacterized protein</fullName>
    </submittedName>
</protein>
<feature type="compositionally biased region" description="Low complexity" evidence="1">
    <location>
        <begin position="138"/>
        <end position="182"/>
    </location>
</feature>
<keyword evidence="3" id="KW-1185">Reference proteome</keyword>
<evidence type="ECO:0000256" key="1">
    <source>
        <dbReference type="SAM" id="MobiDB-lite"/>
    </source>
</evidence>
<accession>A0A9Q1GWV9</accession>
<organism evidence="2 3">
    <name type="scientific">Carnegiea gigantea</name>
    <dbReference type="NCBI Taxonomy" id="171969"/>
    <lineage>
        <taxon>Eukaryota</taxon>
        <taxon>Viridiplantae</taxon>
        <taxon>Streptophyta</taxon>
        <taxon>Embryophyta</taxon>
        <taxon>Tracheophyta</taxon>
        <taxon>Spermatophyta</taxon>
        <taxon>Magnoliopsida</taxon>
        <taxon>eudicotyledons</taxon>
        <taxon>Gunneridae</taxon>
        <taxon>Pentapetalae</taxon>
        <taxon>Caryophyllales</taxon>
        <taxon>Cactineae</taxon>
        <taxon>Cactaceae</taxon>
        <taxon>Cactoideae</taxon>
        <taxon>Echinocereeae</taxon>
        <taxon>Carnegiea</taxon>
    </lineage>
</organism>
<feature type="compositionally biased region" description="Polar residues" evidence="1">
    <location>
        <begin position="117"/>
        <end position="131"/>
    </location>
</feature>
<feature type="compositionally biased region" description="Basic residues" evidence="1">
    <location>
        <begin position="98"/>
        <end position="108"/>
    </location>
</feature>
<comment type="caution">
    <text evidence="2">The sequence shown here is derived from an EMBL/GenBank/DDBJ whole genome shotgun (WGS) entry which is preliminary data.</text>
</comment>
<reference evidence="2" key="1">
    <citation type="submission" date="2022-04" db="EMBL/GenBank/DDBJ databases">
        <title>Carnegiea gigantea Genome sequencing and assembly v2.</title>
        <authorList>
            <person name="Copetti D."/>
            <person name="Sanderson M.J."/>
            <person name="Burquez A."/>
            <person name="Wojciechowski M.F."/>
        </authorList>
    </citation>
    <scope>NUCLEOTIDE SEQUENCE</scope>
    <source>
        <strain evidence="2">SGP5-SGP5p</strain>
        <tissue evidence="2">Aerial part</tissue>
    </source>
</reference>
<dbReference type="AlphaFoldDB" id="A0A9Q1GWV9"/>
<proteinExistence type="predicted"/>
<dbReference type="Proteomes" id="UP001153076">
    <property type="component" value="Unassembled WGS sequence"/>
</dbReference>
<evidence type="ECO:0000313" key="3">
    <source>
        <dbReference type="Proteomes" id="UP001153076"/>
    </source>
</evidence>